<dbReference type="InterPro" id="IPR036236">
    <property type="entry name" value="Znf_C2H2_sf"/>
</dbReference>
<dbReference type="Gene3D" id="3.30.160.60">
    <property type="entry name" value="Classic Zinc Finger"/>
    <property type="match status" value="1"/>
</dbReference>
<keyword evidence="1" id="KW-0862">Zinc</keyword>
<sequence length="248" mass="28671">MLTYLVIAIRIWIRHQGRCGRLLTFKATFKVTRLVFCGILCLAISKRQINMIFSHLIKIKFISLIKIIYYCLLLWHAANYGRIKRASACSLVYYLVKDARLLLVSAGFRHHPLNYSDSVHSILGLSFHPASTTVSNGVERTASSMQPRLIGHKNLQRNCTYTPVMPSFKDLATLWMVKQRNNVFSYRCEQCGKGYQHRATLLRHTRHECGKEPQFKCPYCAHRTKQRGNLYQHIRTNHPGKNVFSSSI</sequence>
<reference evidence="5" key="1">
    <citation type="submission" date="2025-08" db="UniProtKB">
        <authorList>
            <consortium name="RefSeq"/>
        </authorList>
    </citation>
    <scope>IDENTIFICATION</scope>
</reference>
<dbReference type="InterPro" id="IPR013087">
    <property type="entry name" value="Znf_C2H2_type"/>
</dbReference>
<dbReference type="KEGG" id="dqu:106744580"/>
<keyword evidence="2" id="KW-0472">Membrane</keyword>
<dbReference type="GO" id="GO:0008270">
    <property type="term" value="F:zinc ion binding"/>
    <property type="evidence" value="ECO:0007669"/>
    <property type="project" value="UniProtKB-KW"/>
</dbReference>
<feature type="domain" description="C2H2-type" evidence="3">
    <location>
        <begin position="215"/>
        <end position="243"/>
    </location>
</feature>
<evidence type="ECO:0000256" key="2">
    <source>
        <dbReference type="SAM" id="Phobius"/>
    </source>
</evidence>
<keyword evidence="1" id="KW-0479">Metal-binding</keyword>
<evidence type="ECO:0000259" key="3">
    <source>
        <dbReference type="PROSITE" id="PS50157"/>
    </source>
</evidence>
<dbReference type="SUPFAM" id="SSF57667">
    <property type="entry name" value="beta-beta-alpha zinc fingers"/>
    <property type="match status" value="1"/>
</dbReference>
<name>A0A6P3X9N5_DINQU</name>
<gene>
    <name evidence="5" type="primary">LOC106744580</name>
</gene>
<feature type="transmembrane region" description="Helical" evidence="2">
    <location>
        <begin position="57"/>
        <end position="78"/>
    </location>
</feature>
<keyword evidence="2" id="KW-0812">Transmembrane</keyword>
<dbReference type="SMART" id="SM00355">
    <property type="entry name" value="ZnF_C2H2"/>
    <property type="match status" value="2"/>
</dbReference>
<organism evidence="4 5">
    <name type="scientific">Dinoponera quadriceps</name>
    <name type="common">South American ant</name>
    <dbReference type="NCBI Taxonomy" id="609295"/>
    <lineage>
        <taxon>Eukaryota</taxon>
        <taxon>Metazoa</taxon>
        <taxon>Ecdysozoa</taxon>
        <taxon>Arthropoda</taxon>
        <taxon>Hexapoda</taxon>
        <taxon>Insecta</taxon>
        <taxon>Pterygota</taxon>
        <taxon>Neoptera</taxon>
        <taxon>Endopterygota</taxon>
        <taxon>Hymenoptera</taxon>
        <taxon>Apocrita</taxon>
        <taxon>Aculeata</taxon>
        <taxon>Formicoidea</taxon>
        <taxon>Formicidae</taxon>
        <taxon>Ponerinae</taxon>
        <taxon>Ponerini</taxon>
        <taxon>Dinoponera</taxon>
    </lineage>
</organism>
<keyword evidence="1" id="KW-0863">Zinc-finger</keyword>
<proteinExistence type="predicted"/>
<protein>
    <submittedName>
        <fullName evidence="5">Zinc finger protein 672-like</fullName>
    </submittedName>
</protein>
<dbReference type="OrthoDB" id="10004641at2759"/>
<dbReference type="PROSITE" id="PS50157">
    <property type="entry name" value="ZINC_FINGER_C2H2_2"/>
    <property type="match status" value="2"/>
</dbReference>
<evidence type="ECO:0000256" key="1">
    <source>
        <dbReference type="PROSITE-ProRule" id="PRU00042"/>
    </source>
</evidence>
<dbReference type="GeneID" id="106744580"/>
<feature type="domain" description="C2H2-type" evidence="3">
    <location>
        <begin position="186"/>
        <end position="213"/>
    </location>
</feature>
<accession>A0A6P3X9N5</accession>
<dbReference type="Proteomes" id="UP000515204">
    <property type="component" value="Unplaced"/>
</dbReference>
<evidence type="ECO:0000313" key="4">
    <source>
        <dbReference type="Proteomes" id="UP000515204"/>
    </source>
</evidence>
<keyword evidence="2" id="KW-1133">Transmembrane helix</keyword>
<dbReference type="Pfam" id="PF00096">
    <property type="entry name" value="zf-C2H2"/>
    <property type="match status" value="2"/>
</dbReference>
<keyword evidence="4" id="KW-1185">Reference proteome</keyword>
<evidence type="ECO:0000313" key="5">
    <source>
        <dbReference type="RefSeq" id="XP_014474975.1"/>
    </source>
</evidence>
<dbReference type="AlphaFoldDB" id="A0A6P3X9N5"/>
<dbReference type="RefSeq" id="XP_014474975.1">
    <property type="nucleotide sequence ID" value="XM_014619489.1"/>
</dbReference>